<proteinExistence type="predicted"/>
<dbReference type="EnsemblPlants" id="ONIVA01G24740.1">
    <property type="protein sequence ID" value="ONIVA01G24740.1"/>
    <property type="gene ID" value="ONIVA01G24740"/>
</dbReference>
<protein>
    <recommendedName>
        <fullName evidence="1">F-box domain-containing protein</fullName>
    </recommendedName>
</protein>
<dbReference type="SUPFAM" id="SSF52047">
    <property type="entry name" value="RNI-like"/>
    <property type="match status" value="1"/>
</dbReference>
<dbReference type="SUPFAM" id="SSF81383">
    <property type="entry name" value="F-box domain"/>
    <property type="match status" value="1"/>
</dbReference>
<dbReference type="Proteomes" id="UP000006591">
    <property type="component" value="Chromosome 1"/>
</dbReference>
<dbReference type="PANTHER" id="PTHR32141:SF179">
    <property type="entry name" value="F-BOX DOMAIN-CONTAINING PROTEIN"/>
    <property type="match status" value="1"/>
</dbReference>
<dbReference type="Gene3D" id="3.80.10.10">
    <property type="entry name" value="Ribonuclease Inhibitor"/>
    <property type="match status" value="1"/>
</dbReference>
<dbReference type="HOGENOM" id="CLU_362237_0_0_1"/>
<dbReference type="InterPro" id="IPR001810">
    <property type="entry name" value="F-box_dom"/>
</dbReference>
<dbReference type="InterPro" id="IPR036047">
    <property type="entry name" value="F-box-like_dom_sf"/>
</dbReference>
<dbReference type="AlphaFoldDB" id="A0A0E0FP50"/>
<accession>A0A0E0FP50</accession>
<reference evidence="2" key="2">
    <citation type="submission" date="2018-04" db="EMBL/GenBank/DDBJ databases">
        <title>OnivRS2 (Oryza nivara Reference Sequence Version 2).</title>
        <authorList>
            <person name="Zhang J."/>
            <person name="Kudrna D."/>
            <person name="Lee S."/>
            <person name="Talag J."/>
            <person name="Rajasekar S."/>
            <person name="Welchert J."/>
            <person name="Hsing Y.-I."/>
            <person name="Wing R.A."/>
        </authorList>
    </citation>
    <scope>NUCLEOTIDE SEQUENCE [LARGE SCALE GENOMIC DNA]</scope>
</reference>
<dbReference type="Pfam" id="PF24758">
    <property type="entry name" value="LRR_At5g56370"/>
    <property type="match status" value="1"/>
</dbReference>
<organism evidence="2">
    <name type="scientific">Oryza nivara</name>
    <name type="common">Indian wild rice</name>
    <name type="synonym">Oryza sativa f. spontanea</name>
    <dbReference type="NCBI Taxonomy" id="4536"/>
    <lineage>
        <taxon>Eukaryota</taxon>
        <taxon>Viridiplantae</taxon>
        <taxon>Streptophyta</taxon>
        <taxon>Embryophyta</taxon>
        <taxon>Tracheophyta</taxon>
        <taxon>Spermatophyta</taxon>
        <taxon>Magnoliopsida</taxon>
        <taxon>Liliopsida</taxon>
        <taxon>Poales</taxon>
        <taxon>Poaceae</taxon>
        <taxon>BOP clade</taxon>
        <taxon>Oryzoideae</taxon>
        <taxon>Oryzeae</taxon>
        <taxon>Oryzinae</taxon>
        <taxon>Oryza</taxon>
    </lineage>
</organism>
<evidence type="ECO:0000313" key="2">
    <source>
        <dbReference type="EnsemblPlants" id="ONIVA01G24740.1"/>
    </source>
</evidence>
<dbReference type="InterPro" id="IPR055411">
    <property type="entry name" value="LRR_FXL15/At3g58940/PEG3-like"/>
</dbReference>
<keyword evidence="3" id="KW-1185">Reference proteome</keyword>
<dbReference type="InterPro" id="IPR032675">
    <property type="entry name" value="LRR_dom_sf"/>
</dbReference>
<dbReference type="OMA" id="SNERRFM"/>
<reference evidence="2" key="1">
    <citation type="submission" date="2015-04" db="UniProtKB">
        <authorList>
            <consortium name="EnsemblPlants"/>
        </authorList>
    </citation>
    <scope>IDENTIFICATION</scope>
    <source>
        <strain evidence="2">SL10</strain>
    </source>
</reference>
<evidence type="ECO:0000259" key="1">
    <source>
        <dbReference type="SMART" id="SM00256"/>
    </source>
</evidence>
<dbReference type="Pfam" id="PF00646">
    <property type="entry name" value="F-box"/>
    <property type="match status" value="1"/>
</dbReference>
<dbReference type="PANTHER" id="PTHR32141">
    <property type="match status" value="1"/>
</dbReference>
<dbReference type="Pfam" id="PF08387">
    <property type="entry name" value="FBD"/>
    <property type="match status" value="1"/>
</dbReference>
<dbReference type="InterPro" id="IPR006566">
    <property type="entry name" value="FBD"/>
</dbReference>
<dbReference type="InterPro" id="IPR055302">
    <property type="entry name" value="F-box_dom-containing"/>
</dbReference>
<evidence type="ECO:0000313" key="3">
    <source>
        <dbReference type="Proteomes" id="UP000006591"/>
    </source>
</evidence>
<name>A0A0E0FP50_ORYNI</name>
<dbReference type="STRING" id="4536.A0A0E0FP50"/>
<sequence length="772" mass="86074">MYLYDSSSDLEHMDTGAKVPAQRTGACWRSCSQIYDGTLKGWSFQEVELLHMDHRENQAFHGGAQDVHGKGHVIGVDQREQLNLRAADEQPVKVISLSVALAQDELPQARQEDGFAGPQGQLLRWLAKERDSVAHHGGAGEDLGREGGGTAHATEVHNDEILDIVIAFQGTDPIPEAVVAVEAGDNPSLGMGEHHWRQAGGTQGREELGWELADAGSIRWGSGVGGGWRRRKPIEDPQSTQLDDFEFREEINSAECVRSSIKKVVFHGFSWKNSEIAFINSIAEGGLVLEKICIFQSRHGTAPDDDELNAKLSMVASLNIGLGRTEIIFSGEDPTWCSRAAADLSRADPSNERRFMLTSLQLIHHQFHFILSPFNSTYRHTTLRINPEIPPPPHCARCQIPSVSITMFSLLSLAHKLCPRFISPNTGERHTSTNDGQDQITVLPNNLLSEIVSRLPIIDAIRTTTLSHGWSRIWHSVPLSLDHSQIRCAGENILVDLSNNAMVARVSSILSSHPGPFNSIHLTCSSMGSHNDALKSWFKAFADKHLKELAFLNLHYPNDIMVPTDLFRCKSLKRLYLGGVQLPANTGIIPCSHTFHELWEICLYRCILHEWDIENLLTCSPKVEKLSLVNSACGWPLRLHIRSHSLRCMLHWASSLEELAMVSTPCLERLILWRDDALEWSDCKKIKICSMPKLQVIGYLNPADHVLQIRDTLIKNDMKANAATVVPSVEVLAMTIRFGVHEEERMVPCFLKCFPSVKILHVKVGILIVFPL</sequence>
<dbReference type="Gramene" id="ONIVA01G24740.1">
    <property type="protein sequence ID" value="ONIVA01G24740.1"/>
    <property type="gene ID" value="ONIVA01G24740"/>
</dbReference>
<feature type="domain" description="F-box" evidence="1">
    <location>
        <begin position="443"/>
        <end position="483"/>
    </location>
</feature>
<dbReference type="SMART" id="SM00256">
    <property type="entry name" value="FBOX"/>
    <property type="match status" value="1"/>
</dbReference>